<comment type="similarity">
    <text evidence="2 6">Belongs to the zinc-containing alcohol dehydrogenase family.</text>
</comment>
<dbReference type="OrthoDB" id="1560166at2759"/>
<sequence length="365" mass="39807">MSNKIFASRAIVTHEPRNGQHRFEMQDLTLRPQLQPDELIVHIIASGVCHTDLVFAKEPAYSPTFPRILGHEGAGYVREAGDSVNVAKVGDAVLLSFSFCSKCRNCKTEHPAYCQQFNELNYVGEVDIFQSKKGPAPSGSFFGQSSFSNFTIVKQTSVVNVNTVIKNEYELKLFAPLGCGFQTGMGTVDHFAGAGKADTVAAKIKGALTIIGVDQFESRLGLAKEFGATHVLNTSSTGFDLVAAIKSLTDGFGSSITVDTTGNVGLISKGMDFTGKRGQMILLGVAPLTAELPVNLITFMQSGKSFRGNIEGDVTPSKYIPKMIQWYHDGRFQIEKLVKFYKADNFEMAFEDMKSGSTIKPILLW</sequence>
<dbReference type="STRING" id="5539.A0A3E2HID1"/>
<dbReference type="PROSITE" id="PS00059">
    <property type="entry name" value="ADH_ZINC"/>
    <property type="match status" value="1"/>
</dbReference>
<protein>
    <recommendedName>
        <fullName evidence="11">Enoyl reductase (ER) domain-containing protein</fullName>
    </recommendedName>
</protein>
<keyword evidence="4 6" id="KW-0862">Zinc</keyword>
<feature type="domain" description="Alcohol dehydrogenase-like N-terminal" evidence="8">
    <location>
        <begin position="35"/>
        <end position="161"/>
    </location>
</feature>
<dbReference type="EMBL" id="NCSJ02000045">
    <property type="protein sequence ID" value="RFU32913.1"/>
    <property type="molecule type" value="Genomic_DNA"/>
</dbReference>
<dbReference type="SUPFAM" id="SSF51735">
    <property type="entry name" value="NAD(P)-binding Rossmann-fold domains"/>
    <property type="match status" value="1"/>
</dbReference>
<dbReference type="InterPro" id="IPR002328">
    <property type="entry name" value="ADH_Zn_CS"/>
</dbReference>
<dbReference type="Proteomes" id="UP000258309">
    <property type="component" value="Unassembled WGS sequence"/>
</dbReference>
<comment type="caution">
    <text evidence="9">The sequence shown here is derived from an EMBL/GenBank/DDBJ whole genome shotgun (WGS) entry which is preliminary data.</text>
</comment>
<dbReference type="Pfam" id="PF00107">
    <property type="entry name" value="ADH_zinc_N"/>
    <property type="match status" value="1"/>
</dbReference>
<keyword evidence="10" id="KW-1185">Reference proteome</keyword>
<dbReference type="InterPro" id="IPR013154">
    <property type="entry name" value="ADH-like_N"/>
</dbReference>
<feature type="non-terminal residue" evidence="9">
    <location>
        <position position="1"/>
    </location>
</feature>
<keyword evidence="5" id="KW-0560">Oxidoreductase</keyword>
<evidence type="ECO:0000259" key="8">
    <source>
        <dbReference type="Pfam" id="PF08240"/>
    </source>
</evidence>
<evidence type="ECO:0000313" key="9">
    <source>
        <dbReference type="EMBL" id="RFU32913.1"/>
    </source>
</evidence>
<dbReference type="OMA" id="FSACKSC"/>
<dbReference type="PANTHER" id="PTHR43350">
    <property type="entry name" value="NAD-DEPENDENT ALCOHOL DEHYDROGENASE"/>
    <property type="match status" value="1"/>
</dbReference>
<dbReference type="GO" id="GO:0016491">
    <property type="term" value="F:oxidoreductase activity"/>
    <property type="evidence" value="ECO:0007669"/>
    <property type="project" value="UniProtKB-KW"/>
</dbReference>
<proteinExistence type="inferred from homology"/>
<dbReference type="InterPro" id="IPR013149">
    <property type="entry name" value="ADH-like_C"/>
</dbReference>
<evidence type="ECO:0000256" key="4">
    <source>
        <dbReference type="ARBA" id="ARBA00022833"/>
    </source>
</evidence>
<evidence type="ECO:0000256" key="3">
    <source>
        <dbReference type="ARBA" id="ARBA00022723"/>
    </source>
</evidence>
<evidence type="ECO:0000313" key="10">
    <source>
        <dbReference type="Proteomes" id="UP000258309"/>
    </source>
</evidence>
<reference evidence="9 10" key="1">
    <citation type="submission" date="2018-05" db="EMBL/GenBank/DDBJ databases">
        <title>Draft genome sequence of Scytalidium lignicola DSM 105466, a ubiquitous saprotrophic fungus.</title>
        <authorList>
            <person name="Buettner E."/>
            <person name="Gebauer A.M."/>
            <person name="Hofrichter M."/>
            <person name="Liers C."/>
            <person name="Kellner H."/>
        </authorList>
    </citation>
    <scope>NUCLEOTIDE SEQUENCE [LARGE SCALE GENOMIC DNA]</scope>
    <source>
        <strain evidence="9 10">DSM 105466</strain>
    </source>
</reference>
<evidence type="ECO:0000256" key="6">
    <source>
        <dbReference type="RuleBase" id="RU361277"/>
    </source>
</evidence>
<dbReference type="Gene3D" id="3.90.180.10">
    <property type="entry name" value="Medium-chain alcohol dehydrogenases, catalytic domain"/>
    <property type="match status" value="1"/>
</dbReference>
<dbReference type="GO" id="GO:0008270">
    <property type="term" value="F:zinc ion binding"/>
    <property type="evidence" value="ECO:0007669"/>
    <property type="project" value="InterPro"/>
</dbReference>
<dbReference type="Gene3D" id="3.40.50.720">
    <property type="entry name" value="NAD(P)-binding Rossmann-like Domain"/>
    <property type="match status" value="1"/>
</dbReference>
<dbReference type="Pfam" id="PF08240">
    <property type="entry name" value="ADH_N"/>
    <property type="match status" value="1"/>
</dbReference>
<name>A0A3E2HID1_SCYLI</name>
<evidence type="ECO:0000256" key="2">
    <source>
        <dbReference type="ARBA" id="ARBA00008072"/>
    </source>
</evidence>
<accession>A0A3E2HID1</accession>
<gene>
    <name evidence="9" type="ORF">B7463_g3416</name>
</gene>
<comment type="cofactor">
    <cofactor evidence="1 6">
        <name>Zn(2+)</name>
        <dbReference type="ChEBI" id="CHEBI:29105"/>
    </cofactor>
</comment>
<feature type="non-terminal residue" evidence="9">
    <location>
        <position position="365"/>
    </location>
</feature>
<dbReference type="SUPFAM" id="SSF50129">
    <property type="entry name" value="GroES-like"/>
    <property type="match status" value="1"/>
</dbReference>
<organism evidence="9 10">
    <name type="scientific">Scytalidium lignicola</name>
    <name type="common">Hyphomycete</name>
    <dbReference type="NCBI Taxonomy" id="5539"/>
    <lineage>
        <taxon>Eukaryota</taxon>
        <taxon>Fungi</taxon>
        <taxon>Dikarya</taxon>
        <taxon>Ascomycota</taxon>
        <taxon>Pezizomycotina</taxon>
        <taxon>Leotiomycetes</taxon>
        <taxon>Leotiomycetes incertae sedis</taxon>
        <taxon>Scytalidium</taxon>
    </lineage>
</organism>
<feature type="domain" description="Alcohol dehydrogenase-like C-terminal" evidence="7">
    <location>
        <begin position="201"/>
        <end position="327"/>
    </location>
</feature>
<evidence type="ECO:0008006" key="11">
    <source>
        <dbReference type="Google" id="ProtNLM"/>
    </source>
</evidence>
<evidence type="ECO:0000259" key="7">
    <source>
        <dbReference type="Pfam" id="PF00107"/>
    </source>
</evidence>
<dbReference type="CDD" id="cd08278">
    <property type="entry name" value="benzyl_alcohol_DH"/>
    <property type="match status" value="1"/>
</dbReference>
<dbReference type="AlphaFoldDB" id="A0A3E2HID1"/>
<dbReference type="InterPro" id="IPR036291">
    <property type="entry name" value="NAD(P)-bd_dom_sf"/>
</dbReference>
<evidence type="ECO:0000256" key="5">
    <source>
        <dbReference type="ARBA" id="ARBA00023002"/>
    </source>
</evidence>
<keyword evidence="3 6" id="KW-0479">Metal-binding</keyword>
<dbReference type="PANTHER" id="PTHR43350:SF2">
    <property type="entry name" value="GROES-LIKE ZINC-BINDING ALCOHOL DEHYDROGENASE FAMILY PROTEIN"/>
    <property type="match status" value="1"/>
</dbReference>
<evidence type="ECO:0000256" key="1">
    <source>
        <dbReference type="ARBA" id="ARBA00001947"/>
    </source>
</evidence>
<dbReference type="InterPro" id="IPR011032">
    <property type="entry name" value="GroES-like_sf"/>
</dbReference>